<gene>
    <name evidence="1" type="ORF">LCGC14_0371810</name>
</gene>
<organism evidence="1">
    <name type="scientific">marine sediment metagenome</name>
    <dbReference type="NCBI Taxonomy" id="412755"/>
    <lineage>
        <taxon>unclassified sequences</taxon>
        <taxon>metagenomes</taxon>
        <taxon>ecological metagenomes</taxon>
    </lineage>
</organism>
<sequence>MNAKIPPPEQVVSDLCVKIQALKRRIKNDTEEMDRYKEEVRGVMIDNEMNYLTNEIFESVKLVIPKSFDIAMLKMYHKDLAKMFIKEEIKTTTIDVISKDAKKIIKEKHPEAWEDITAEGTPRLNIKER</sequence>
<protein>
    <submittedName>
        <fullName evidence="1">Uncharacterized protein</fullName>
    </submittedName>
</protein>
<reference evidence="1" key="1">
    <citation type="journal article" date="2015" name="Nature">
        <title>Complex archaea that bridge the gap between prokaryotes and eukaryotes.</title>
        <authorList>
            <person name="Spang A."/>
            <person name="Saw J.H."/>
            <person name="Jorgensen S.L."/>
            <person name="Zaremba-Niedzwiedzka K."/>
            <person name="Martijn J."/>
            <person name="Lind A.E."/>
            <person name="van Eijk R."/>
            <person name="Schleper C."/>
            <person name="Guy L."/>
            <person name="Ettema T.J."/>
        </authorList>
    </citation>
    <scope>NUCLEOTIDE SEQUENCE</scope>
</reference>
<proteinExistence type="predicted"/>
<comment type="caution">
    <text evidence="1">The sequence shown here is derived from an EMBL/GenBank/DDBJ whole genome shotgun (WGS) entry which is preliminary data.</text>
</comment>
<accession>A0A0F9TB00</accession>
<dbReference type="AlphaFoldDB" id="A0A0F9TB00"/>
<dbReference type="EMBL" id="LAZR01000297">
    <property type="protein sequence ID" value="KKN76329.1"/>
    <property type="molecule type" value="Genomic_DNA"/>
</dbReference>
<name>A0A0F9TB00_9ZZZZ</name>
<evidence type="ECO:0000313" key="1">
    <source>
        <dbReference type="EMBL" id="KKN76329.1"/>
    </source>
</evidence>